<keyword evidence="2 5" id="KW-0812">Transmembrane</keyword>
<dbReference type="GeneID" id="106472488"/>
<dbReference type="InterPro" id="IPR050598">
    <property type="entry name" value="AminoAcid_Transporter"/>
</dbReference>
<comment type="subcellular location">
    <subcellularLocation>
        <location evidence="1">Membrane</location>
        <topology evidence="1">Multi-pass membrane protein</topology>
    </subcellularLocation>
</comment>
<reference evidence="7" key="1">
    <citation type="submission" date="2025-08" db="UniProtKB">
        <authorList>
            <consortium name="RefSeq"/>
        </authorList>
    </citation>
    <scope>IDENTIFICATION</scope>
    <source>
        <tissue evidence="7">Muscle</tissue>
    </source>
</reference>
<protein>
    <submittedName>
        <fullName evidence="7">Large neutral amino acids transporter small subunit 2-like isoform X2</fullName>
    </submittedName>
</protein>
<dbReference type="InterPro" id="IPR002293">
    <property type="entry name" value="AA/rel_permease1"/>
</dbReference>
<sequence>MYTTMICDLALNLLIKELKTCPDLTFASKMFGVMAWIMPIFVGLSVFGGVNGLLFTSKRLFYVGAQEGHLPILFGMIHYKRCTPTPSLIFTCALSLVMLTTSDIYTLINYFSFIQWLWVGVAILGMMYLRWKKPDMSRPIKVSLAFPVSFFLCCVFLTVIPIYAQPVETGIGLLIVLSGVPVYLALIKNKKISPAVSSISDNNGIAENFRGYDSGKRRIISD</sequence>
<keyword evidence="6" id="KW-1185">Reference proteome</keyword>
<evidence type="ECO:0000313" key="6">
    <source>
        <dbReference type="Proteomes" id="UP000694941"/>
    </source>
</evidence>
<dbReference type="Proteomes" id="UP000694941">
    <property type="component" value="Unplaced"/>
</dbReference>
<evidence type="ECO:0000256" key="1">
    <source>
        <dbReference type="ARBA" id="ARBA00004141"/>
    </source>
</evidence>
<keyword evidence="3 5" id="KW-1133">Transmembrane helix</keyword>
<evidence type="ECO:0000256" key="3">
    <source>
        <dbReference type="ARBA" id="ARBA00022989"/>
    </source>
</evidence>
<proteinExistence type="predicted"/>
<evidence type="ECO:0000256" key="4">
    <source>
        <dbReference type="ARBA" id="ARBA00023136"/>
    </source>
</evidence>
<feature type="transmembrane region" description="Helical" evidence="5">
    <location>
        <begin position="143"/>
        <end position="164"/>
    </location>
</feature>
<evidence type="ECO:0000313" key="7">
    <source>
        <dbReference type="RefSeq" id="XP_022256778.1"/>
    </source>
</evidence>
<feature type="transmembrane region" description="Helical" evidence="5">
    <location>
        <begin position="170"/>
        <end position="187"/>
    </location>
</feature>
<organism evidence="6 7">
    <name type="scientific">Limulus polyphemus</name>
    <name type="common">Atlantic horseshoe crab</name>
    <dbReference type="NCBI Taxonomy" id="6850"/>
    <lineage>
        <taxon>Eukaryota</taxon>
        <taxon>Metazoa</taxon>
        <taxon>Ecdysozoa</taxon>
        <taxon>Arthropoda</taxon>
        <taxon>Chelicerata</taxon>
        <taxon>Merostomata</taxon>
        <taxon>Xiphosura</taxon>
        <taxon>Limulidae</taxon>
        <taxon>Limulus</taxon>
    </lineage>
</organism>
<dbReference type="PANTHER" id="PTHR11785:SF528">
    <property type="entry name" value="AMINO ACID TRANSPORTER PROTEIN JHI-21"/>
    <property type="match status" value="1"/>
</dbReference>
<evidence type="ECO:0000256" key="5">
    <source>
        <dbReference type="SAM" id="Phobius"/>
    </source>
</evidence>
<evidence type="ECO:0000256" key="2">
    <source>
        <dbReference type="ARBA" id="ARBA00022692"/>
    </source>
</evidence>
<dbReference type="RefSeq" id="XP_022256778.1">
    <property type="nucleotide sequence ID" value="XM_022401070.1"/>
</dbReference>
<name>A0ABM1TLM2_LIMPO</name>
<dbReference type="Pfam" id="PF13520">
    <property type="entry name" value="AA_permease_2"/>
    <property type="match status" value="1"/>
</dbReference>
<dbReference type="Gene3D" id="1.20.1740.10">
    <property type="entry name" value="Amino acid/polyamine transporter I"/>
    <property type="match status" value="1"/>
</dbReference>
<feature type="transmembrane region" description="Helical" evidence="5">
    <location>
        <begin position="88"/>
        <end position="107"/>
    </location>
</feature>
<keyword evidence="4 5" id="KW-0472">Membrane</keyword>
<feature type="transmembrane region" description="Helical" evidence="5">
    <location>
        <begin position="113"/>
        <end position="131"/>
    </location>
</feature>
<gene>
    <name evidence="7" type="primary">LOC106472488</name>
</gene>
<feature type="transmembrane region" description="Helical" evidence="5">
    <location>
        <begin position="33"/>
        <end position="55"/>
    </location>
</feature>
<dbReference type="PANTHER" id="PTHR11785">
    <property type="entry name" value="AMINO ACID TRANSPORTER"/>
    <property type="match status" value="1"/>
</dbReference>
<accession>A0ABM1TLM2</accession>